<dbReference type="Pfam" id="PF00622">
    <property type="entry name" value="SPRY"/>
    <property type="match status" value="2"/>
</dbReference>
<proteinExistence type="predicted"/>
<evidence type="ECO:0000256" key="2">
    <source>
        <dbReference type="ARBA" id="ARBA00023242"/>
    </source>
</evidence>
<keyword evidence="6" id="KW-1185">Reference proteome</keyword>
<dbReference type="PANTHER" id="PTHR10598:SF0">
    <property type="entry name" value="SET1_ASH2 HISTONE METHYLTRANSFERASE COMPLEX SUBUNIT ASH2"/>
    <property type="match status" value="1"/>
</dbReference>
<dbReference type="InterPro" id="IPR013320">
    <property type="entry name" value="ConA-like_dom_sf"/>
</dbReference>
<dbReference type="Gene3D" id="3.90.980.20">
    <property type="match status" value="1"/>
</dbReference>
<dbReference type="CTD" id="36336917"/>
<name>W6VBA3_ECHGR</name>
<dbReference type="CDD" id="cd12872">
    <property type="entry name" value="SPRY_Ash2"/>
    <property type="match status" value="1"/>
</dbReference>
<reference evidence="5 6" key="1">
    <citation type="journal article" date="2013" name="Nat. Genet.">
        <title>The genome of the hydatid tapeworm Echinococcus granulosus.</title>
        <authorList>
            <person name="Zheng H."/>
            <person name="Zhang W."/>
            <person name="Zhang L."/>
            <person name="Zhang Z."/>
            <person name="Li J."/>
            <person name="Lu G."/>
            <person name="Zhu Y."/>
            <person name="Wang Y."/>
            <person name="Huang Y."/>
            <person name="Liu J."/>
            <person name="Kang H."/>
            <person name="Chen J."/>
            <person name="Wang L."/>
            <person name="Chen A."/>
            <person name="Yu S."/>
            <person name="Gao Z."/>
            <person name="Jin L."/>
            <person name="Gu W."/>
            <person name="Wang Z."/>
            <person name="Zhao L."/>
            <person name="Shi B."/>
            <person name="Wen H."/>
            <person name="Lin R."/>
            <person name="Jones M.K."/>
            <person name="Brejova B."/>
            <person name="Vinar T."/>
            <person name="Zhao G."/>
            <person name="McManus D.P."/>
            <person name="Chen Z."/>
            <person name="Zhou Y."/>
            <person name="Wang S."/>
        </authorList>
    </citation>
    <scope>NUCLEOTIDE SEQUENCE [LARGE SCALE GENOMIC DNA]</scope>
</reference>
<dbReference type="EMBL" id="APAU02000004">
    <property type="protein sequence ID" value="EUB64074.1"/>
    <property type="molecule type" value="Genomic_DNA"/>
</dbReference>
<dbReference type="GO" id="GO:0048188">
    <property type="term" value="C:Set1C/COMPASS complex"/>
    <property type="evidence" value="ECO:0007669"/>
    <property type="project" value="InterPro"/>
</dbReference>
<feature type="region of interest" description="Disordered" evidence="3">
    <location>
        <begin position="93"/>
        <end position="128"/>
    </location>
</feature>
<comment type="caution">
    <text evidence="5">The sequence shown here is derived from an EMBL/GenBank/DDBJ whole genome shotgun (WGS) entry which is preliminary data.</text>
</comment>
<dbReference type="AlphaFoldDB" id="W6VBA3"/>
<feature type="compositionally biased region" description="Polar residues" evidence="3">
    <location>
        <begin position="93"/>
        <end position="105"/>
    </location>
</feature>
<dbReference type="Pfam" id="PF21198">
    <property type="entry name" value="ASH2L-like_WH"/>
    <property type="match status" value="1"/>
</dbReference>
<evidence type="ECO:0000259" key="4">
    <source>
        <dbReference type="PROSITE" id="PS50188"/>
    </source>
</evidence>
<evidence type="ECO:0000256" key="3">
    <source>
        <dbReference type="SAM" id="MobiDB-lite"/>
    </source>
</evidence>
<dbReference type="GO" id="GO:0008168">
    <property type="term" value="F:methyltransferase activity"/>
    <property type="evidence" value="ECO:0007669"/>
    <property type="project" value="UniProtKB-KW"/>
</dbReference>
<dbReference type="GeneID" id="36336917"/>
<dbReference type="SUPFAM" id="SSF49899">
    <property type="entry name" value="Concanavalin A-like lectins/glucanases"/>
    <property type="match status" value="1"/>
</dbReference>
<sequence>MCQTTLANLMCICNGRIYFSEEKELIPYLEQNWELLTSQPRRTNNSWHTNIHKTLVSNELFNVVDLDPQHADVSTIGPSYERFRALTSQLKTSVSKRNAHPSTGQLTDLAGGGDSSSTAGDGSEGGMGKFLRKGGQVCGSGASLGASGGGGCVVGGNVRSTRRSTAAAVASAGLSAGSYAIGCHEDNKTKISEFGIPLDHPVNTENYRYALVEVDPHAKGRKQWDECENTAGKPIPGYFYRVCHYPKVVLSLHDRAQQMKVQDSQTSVTGEKGYSMTRATHSVHTGTWYYEATITDHPEGSATRIGWSQLMGNLQAPCGYDKFSYSWRSRLGTVFHNSRGKHYAESGYTKGDVIGCLIHLPKVDSADMIPSTAGPLIKFRNYYYFEEKGDPQALEKQLQPLPRSKIVFYRNGECLGVAFRDIYAGAYYPAISIYKSATVSVNFGPDFKYPPQESENWLPMSARRESAEIEQTMADMLYLLANDRLIEHLMKECNSQAAAK</sequence>
<dbReference type="Proteomes" id="UP000019149">
    <property type="component" value="Unassembled WGS sequence"/>
</dbReference>
<dbReference type="OMA" id="RINFEDM"/>
<dbReference type="InterPro" id="IPR037353">
    <property type="entry name" value="ASH2"/>
</dbReference>
<dbReference type="KEGG" id="egl:EGR_01202"/>
<gene>
    <name evidence="5" type="ORF">EGR_01202</name>
</gene>
<evidence type="ECO:0000256" key="1">
    <source>
        <dbReference type="ARBA" id="ARBA00004123"/>
    </source>
</evidence>
<accession>W6VBA3</accession>
<dbReference type="GO" id="GO:0000976">
    <property type="term" value="F:transcription cis-regulatory region binding"/>
    <property type="evidence" value="ECO:0007669"/>
    <property type="project" value="TreeGrafter"/>
</dbReference>
<dbReference type="Gene3D" id="2.60.120.920">
    <property type="match status" value="1"/>
</dbReference>
<dbReference type="InterPro" id="IPR043136">
    <property type="entry name" value="B30.2/SPRY_sf"/>
</dbReference>
<dbReference type="RefSeq" id="XP_024355270.1">
    <property type="nucleotide sequence ID" value="XM_024490451.1"/>
</dbReference>
<dbReference type="SMART" id="SM00449">
    <property type="entry name" value="SPRY"/>
    <property type="match status" value="1"/>
</dbReference>
<evidence type="ECO:0000313" key="6">
    <source>
        <dbReference type="Proteomes" id="UP000019149"/>
    </source>
</evidence>
<dbReference type="InterPro" id="IPR053835">
    <property type="entry name" value="ASH2L-like_WH"/>
</dbReference>
<dbReference type="InterPro" id="IPR003877">
    <property type="entry name" value="SPRY_dom"/>
</dbReference>
<dbReference type="PANTHER" id="PTHR10598">
    <property type="entry name" value="SET1/ASH2 HISTONE METHYLTRANSFERASE COMPLEX SUBUNIT ASH2"/>
    <property type="match status" value="1"/>
</dbReference>
<keyword evidence="5" id="KW-0808">Transferase</keyword>
<feature type="domain" description="B30.2/SPRY" evidence="4">
    <location>
        <begin position="227"/>
        <end position="448"/>
    </location>
</feature>
<dbReference type="GO" id="GO:0032259">
    <property type="term" value="P:methylation"/>
    <property type="evidence" value="ECO:0007669"/>
    <property type="project" value="UniProtKB-KW"/>
</dbReference>
<dbReference type="STRING" id="6210.W6VBA3"/>
<evidence type="ECO:0000313" key="5">
    <source>
        <dbReference type="EMBL" id="EUB64074.1"/>
    </source>
</evidence>
<protein>
    <submittedName>
        <fullName evidence="5">Set1/Ash2 histone methyltransferase complex subunit ASH2</fullName>
    </submittedName>
</protein>
<dbReference type="PROSITE" id="PS50188">
    <property type="entry name" value="B302_SPRY"/>
    <property type="match status" value="1"/>
</dbReference>
<dbReference type="OrthoDB" id="10266026at2759"/>
<keyword evidence="5" id="KW-0489">Methyltransferase</keyword>
<keyword evidence="2" id="KW-0539">Nucleus</keyword>
<dbReference type="InterPro" id="IPR001870">
    <property type="entry name" value="B30.2/SPRY"/>
</dbReference>
<comment type="subcellular location">
    <subcellularLocation>
        <location evidence="1">Nucleus</location>
    </subcellularLocation>
</comment>
<organism evidence="5 6">
    <name type="scientific">Echinococcus granulosus</name>
    <name type="common">Hydatid tapeworm</name>
    <dbReference type="NCBI Taxonomy" id="6210"/>
    <lineage>
        <taxon>Eukaryota</taxon>
        <taxon>Metazoa</taxon>
        <taxon>Spiralia</taxon>
        <taxon>Lophotrochozoa</taxon>
        <taxon>Platyhelminthes</taxon>
        <taxon>Cestoda</taxon>
        <taxon>Eucestoda</taxon>
        <taxon>Cyclophyllidea</taxon>
        <taxon>Taeniidae</taxon>
        <taxon>Echinococcus</taxon>
        <taxon>Echinococcus granulosus group</taxon>
    </lineage>
</organism>